<reference evidence="1 2" key="1">
    <citation type="submission" date="2024-07" db="EMBL/GenBank/DDBJ databases">
        <title>Isolation, whole-genome sequencing, and annotation of five antibiotic-resistant bacteria from environmental samples.</title>
        <authorList>
            <person name="Bedore T."/>
            <person name="Hudson A.O."/>
            <person name="Kumar G."/>
        </authorList>
    </citation>
    <scope>NUCLEOTIDE SEQUENCE [LARGE SCALE GENOMIC DNA]</scope>
    <source>
        <strain evidence="1 2">RIT844</strain>
    </source>
</reference>
<comment type="caution">
    <text evidence="1">The sequence shown here is derived from an EMBL/GenBank/DDBJ whole genome shotgun (WGS) entry which is preliminary data.</text>
</comment>
<keyword evidence="2" id="KW-1185">Reference proteome</keyword>
<evidence type="ECO:0008006" key="3">
    <source>
        <dbReference type="Google" id="ProtNLM"/>
    </source>
</evidence>
<proteinExistence type="predicted"/>
<sequence>MKIIHSAFIEKNRADIHTCIANFDISLKNYQTFTPMMLGIIGDDSNKIHIKGETIPAGIELIFTEKAKNCNVVINENFTGRANKFSLKNESNFLYLGENLNINKVSAVALGLGDAILIGDGVSVTADNSWSTGFNSGMSDNGLIVGDHCLIASEVVIRPADGHIVFDTKTGKQTNLSHSPIIIEPYCWLSQR</sequence>
<dbReference type="InterPro" id="IPR011004">
    <property type="entry name" value="Trimer_LpxA-like_sf"/>
</dbReference>
<dbReference type="EMBL" id="JBEWWF010000004">
    <property type="protein sequence ID" value="MET3077056.1"/>
    <property type="molecule type" value="Genomic_DNA"/>
</dbReference>
<name>A0ABV2E321_9GAMM</name>
<evidence type="ECO:0000313" key="1">
    <source>
        <dbReference type="EMBL" id="MET3077056.1"/>
    </source>
</evidence>
<organism evidence="1 2">
    <name type="scientific">Pantoea leporis</name>
    <dbReference type="NCBI Taxonomy" id="2933780"/>
    <lineage>
        <taxon>Bacteria</taxon>
        <taxon>Pseudomonadati</taxon>
        <taxon>Pseudomonadota</taxon>
        <taxon>Gammaproteobacteria</taxon>
        <taxon>Enterobacterales</taxon>
        <taxon>Erwiniaceae</taxon>
        <taxon>Pantoea</taxon>
    </lineage>
</organism>
<accession>A0ABV2E321</accession>
<dbReference type="RefSeq" id="WP_354467307.1">
    <property type="nucleotide sequence ID" value="NZ_JBEWWF010000004.1"/>
</dbReference>
<dbReference type="Proteomes" id="UP001548992">
    <property type="component" value="Unassembled WGS sequence"/>
</dbReference>
<dbReference type="SUPFAM" id="SSF51161">
    <property type="entry name" value="Trimeric LpxA-like enzymes"/>
    <property type="match status" value="1"/>
</dbReference>
<evidence type="ECO:0000313" key="2">
    <source>
        <dbReference type="Proteomes" id="UP001548992"/>
    </source>
</evidence>
<dbReference type="Gene3D" id="2.160.10.10">
    <property type="entry name" value="Hexapeptide repeat proteins"/>
    <property type="match status" value="1"/>
</dbReference>
<gene>
    <name evidence="1" type="ORF">ABXV16_14960</name>
</gene>
<protein>
    <recommendedName>
        <fullName evidence="3">Acetyltransferase</fullName>
    </recommendedName>
</protein>